<keyword evidence="1" id="KW-0472">Membrane</keyword>
<feature type="transmembrane region" description="Helical" evidence="1">
    <location>
        <begin position="277"/>
        <end position="302"/>
    </location>
</feature>
<accession>A0A9D1KGE9</accession>
<name>A0A9D1KGE9_9FIRM</name>
<keyword evidence="1" id="KW-1133">Transmembrane helix</keyword>
<evidence type="ECO:0000256" key="1">
    <source>
        <dbReference type="SAM" id="Phobius"/>
    </source>
</evidence>
<gene>
    <name evidence="2" type="ORF">IAB60_11820</name>
</gene>
<proteinExistence type="predicted"/>
<keyword evidence="1" id="KW-0812">Transmembrane</keyword>
<dbReference type="AlphaFoldDB" id="A0A9D1KGE9"/>
<feature type="transmembrane region" description="Helical" evidence="1">
    <location>
        <begin position="249"/>
        <end position="271"/>
    </location>
</feature>
<organism evidence="2 3">
    <name type="scientific">Candidatus Caccovicinus merdipullorum</name>
    <dbReference type="NCBI Taxonomy" id="2840724"/>
    <lineage>
        <taxon>Bacteria</taxon>
        <taxon>Bacillati</taxon>
        <taxon>Bacillota</taxon>
        <taxon>Clostridia</taxon>
        <taxon>Eubacteriales</taxon>
        <taxon>Candidatus Caccovicinus</taxon>
    </lineage>
</organism>
<dbReference type="Proteomes" id="UP000886860">
    <property type="component" value="Unassembled WGS sequence"/>
</dbReference>
<reference evidence="2" key="2">
    <citation type="journal article" date="2021" name="PeerJ">
        <title>Extensive microbial diversity within the chicken gut microbiome revealed by metagenomics and culture.</title>
        <authorList>
            <person name="Gilroy R."/>
            <person name="Ravi A."/>
            <person name="Getino M."/>
            <person name="Pursley I."/>
            <person name="Horton D.L."/>
            <person name="Alikhan N.F."/>
            <person name="Baker D."/>
            <person name="Gharbi K."/>
            <person name="Hall N."/>
            <person name="Watson M."/>
            <person name="Adriaenssens E.M."/>
            <person name="Foster-Nyarko E."/>
            <person name="Jarju S."/>
            <person name="Secka A."/>
            <person name="Antonio M."/>
            <person name="Oren A."/>
            <person name="Chaudhuri R.R."/>
            <person name="La Ragione R."/>
            <person name="Hildebrand F."/>
            <person name="Pallen M.J."/>
        </authorList>
    </citation>
    <scope>NUCLEOTIDE SEQUENCE</scope>
    <source>
        <strain evidence="2">CHK123-3438</strain>
    </source>
</reference>
<evidence type="ECO:0000313" key="2">
    <source>
        <dbReference type="EMBL" id="HIT42760.1"/>
    </source>
</evidence>
<evidence type="ECO:0000313" key="3">
    <source>
        <dbReference type="Proteomes" id="UP000886860"/>
    </source>
</evidence>
<reference evidence="2" key="1">
    <citation type="submission" date="2020-10" db="EMBL/GenBank/DDBJ databases">
        <authorList>
            <person name="Gilroy R."/>
        </authorList>
    </citation>
    <scope>NUCLEOTIDE SEQUENCE</scope>
    <source>
        <strain evidence="2">CHK123-3438</strain>
    </source>
</reference>
<protein>
    <submittedName>
        <fullName evidence="2">Uncharacterized protein</fullName>
    </submittedName>
</protein>
<comment type="caution">
    <text evidence="2">The sequence shown here is derived from an EMBL/GenBank/DDBJ whole genome shotgun (WGS) entry which is preliminary data.</text>
</comment>
<dbReference type="EMBL" id="DVKS01000195">
    <property type="protein sequence ID" value="HIT42760.1"/>
    <property type="molecule type" value="Genomic_DNA"/>
</dbReference>
<sequence>MRTFTKEQSQALLNQAEEMMKHMEEGQSVRDVMARIYVENLDEKTMSQGQMMADAIIQGIKDFDSDYQEAQGDLDRFIRKFQDKADDGKSREERCNYWLKTAAAVSAAALAMKEGGIDEEEIMREIEALAVTKEEATPEREKELRDQAREAIKQSGIMLGALAAQAEELEGVSPDEAAEMLLVFGNQEMEYRAVAAMIAYTKIKKGEFENVPVEMTAAQVACIVCAEVEQTRIAEAVGKGSLAVDVAAALLNALGAVVIAAFAISLAAAGLEFVLNLFPLILAVPGCMVVGALVTHGVCRAWKLWKKDSRRIAEGTAAAVRFVLDGIKAILSFAAGTLIPGIVKKAEEIYARVRSRGQKAEQVQVLEEAGAQL</sequence>